<evidence type="ECO:0000313" key="1">
    <source>
        <dbReference type="EMBL" id="CAK9176261.1"/>
    </source>
</evidence>
<evidence type="ECO:0000313" key="2">
    <source>
        <dbReference type="Proteomes" id="UP001642360"/>
    </source>
</evidence>
<dbReference type="Proteomes" id="UP001642360">
    <property type="component" value="Unassembled WGS sequence"/>
</dbReference>
<dbReference type="EMBL" id="CAUOFW020006791">
    <property type="protein sequence ID" value="CAK9176261.1"/>
    <property type="molecule type" value="Genomic_DNA"/>
</dbReference>
<accession>A0ABC8U469</accession>
<gene>
    <name evidence="1" type="ORF">ILEXP_LOCUS46102</name>
</gene>
<dbReference type="AlphaFoldDB" id="A0ABC8U469"/>
<comment type="caution">
    <text evidence="1">The sequence shown here is derived from an EMBL/GenBank/DDBJ whole genome shotgun (WGS) entry which is preliminary data.</text>
</comment>
<proteinExistence type="predicted"/>
<organism evidence="1 2">
    <name type="scientific">Ilex paraguariensis</name>
    <name type="common">yerba mate</name>
    <dbReference type="NCBI Taxonomy" id="185542"/>
    <lineage>
        <taxon>Eukaryota</taxon>
        <taxon>Viridiplantae</taxon>
        <taxon>Streptophyta</taxon>
        <taxon>Embryophyta</taxon>
        <taxon>Tracheophyta</taxon>
        <taxon>Spermatophyta</taxon>
        <taxon>Magnoliopsida</taxon>
        <taxon>eudicotyledons</taxon>
        <taxon>Gunneridae</taxon>
        <taxon>Pentapetalae</taxon>
        <taxon>asterids</taxon>
        <taxon>campanulids</taxon>
        <taxon>Aquifoliales</taxon>
        <taxon>Aquifoliaceae</taxon>
        <taxon>Ilex</taxon>
    </lineage>
</organism>
<protein>
    <submittedName>
        <fullName evidence="1">Uncharacterized protein</fullName>
    </submittedName>
</protein>
<sequence length="96" mass="11304">MRETQFKFVNNNLEGLKMENQYEDEGTLLLNGECPDSERGKREFHPQAVFLLFLLDCTRKDDLNMRAIEDCDVSTTNWFNPCVWSRVDLLCRGRLL</sequence>
<name>A0ABC8U469_9AQUA</name>
<reference evidence="1 2" key="1">
    <citation type="submission" date="2024-02" db="EMBL/GenBank/DDBJ databases">
        <authorList>
            <person name="Vignale AGUSTIN F."/>
            <person name="Sosa J E."/>
            <person name="Modenutti C."/>
        </authorList>
    </citation>
    <scope>NUCLEOTIDE SEQUENCE [LARGE SCALE GENOMIC DNA]</scope>
</reference>
<keyword evidence="2" id="KW-1185">Reference proteome</keyword>